<evidence type="ECO:0000259" key="9">
    <source>
        <dbReference type="PROSITE" id="PS50850"/>
    </source>
</evidence>
<reference evidence="10 11" key="1">
    <citation type="submission" date="2017-10" db="EMBL/GenBank/DDBJ databases">
        <title>Sequencing the genomes of 1000 actinobacteria strains.</title>
        <authorList>
            <person name="Klenk H.-P."/>
        </authorList>
    </citation>
    <scope>NUCLEOTIDE SEQUENCE [LARGE SCALE GENOMIC DNA]</scope>
    <source>
        <strain evidence="10 11">DSM 15597</strain>
    </source>
</reference>
<evidence type="ECO:0000313" key="11">
    <source>
        <dbReference type="Proteomes" id="UP000226079"/>
    </source>
</evidence>
<dbReference type="PANTHER" id="PTHR43271:SF1">
    <property type="entry name" value="INNER MEMBRANE TRANSPORT PROTEIN YNFM"/>
    <property type="match status" value="1"/>
</dbReference>
<feature type="transmembrane region" description="Helical" evidence="8">
    <location>
        <begin position="289"/>
        <end position="307"/>
    </location>
</feature>
<dbReference type="InterPro" id="IPR020846">
    <property type="entry name" value="MFS_dom"/>
</dbReference>
<dbReference type="Proteomes" id="UP000226079">
    <property type="component" value="Unassembled WGS sequence"/>
</dbReference>
<dbReference type="InterPro" id="IPR011701">
    <property type="entry name" value="MFS"/>
</dbReference>
<feature type="transmembrane region" description="Helical" evidence="8">
    <location>
        <begin position="22"/>
        <end position="40"/>
    </location>
</feature>
<evidence type="ECO:0000256" key="3">
    <source>
        <dbReference type="ARBA" id="ARBA00022448"/>
    </source>
</evidence>
<feature type="transmembrane region" description="Helical" evidence="8">
    <location>
        <begin position="115"/>
        <end position="134"/>
    </location>
</feature>
<keyword evidence="5 8" id="KW-0812">Transmembrane</keyword>
<comment type="subcellular location">
    <subcellularLocation>
        <location evidence="1">Cell membrane</location>
        <topology evidence="1">Multi-pass membrane protein</topology>
    </subcellularLocation>
</comment>
<feature type="transmembrane region" description="Helical" evidence="8">
    <location>
        <begin position="378"/>
        <end position="398"/>
    </location>
</feature>
<dbReference type="Pfam" id="PF07690">
    <property type="entry name" value="MFS_1"/>
    <property type="match status" value="1"/>
</dbReference>
<dbReference type="GO" id="GO:0005886">
    <property type="term" value="C:plasma membrane"/>
    <property type="evidence" value="ECO:0007669"/>
    <property type="project" value="UniProtKB-SubCell"/>
</dbReference>
<feature type="transmembrane region" description="Helical" evidence="8">
    <location>
        <begin position="352"/>
        <end position="372"/>
    </location>
</feature>
<accession>A0A2A9CW35</accession>
<feature type="transmembrane region" description="Helical" evidence="8">
    <location>
        <begin position="255"/>
        <end position="277"/>
    </location>
</feature>
<gene>
    <name evidence="10" type="ORF">ATK74_2459</name>
</gene>
<organism evidence="10 11">
    <name type="scientific">Propionicimonas paludicola</name>
    <dbReference type="NCBI Taxonomy" id="185243"/>
    <lineage>
        <taxon>Bacteria</taxon>
        <taxon>Bacillati</taxon>
        <taxon>Actinomycetota</taxon>
        <taxon>Actinomycetes</taxon>
        <taxon>Propionibacteriales</taxon>
        <taxon>Nocardioidaceae</taxon>
        <taxon>Propionicimonas</taxon>
    </lineage>
</organism>
<evidence type="ECO:0000256" key="7">
    <source>
        <dbReference type="ARBA" id="ARBA00023136"/>
    </source>
</evidence>
<evidence type="ECO:0000256" key="2">
    <source>
        <dbReference type="ARBA" id="ARBA00008335"/>
    </source>
</evidence>
<feature type="transmembrane region" description="Helical" evidence="8">
    <location>
        <begin position="146"/>
        <end position="164"/>
    </location>
</feature>
<evidence type="ECO:0000256" key="1">
    <source>
        <dbReference type="ARBA" id="ARBA00004651"/>
    </source>
</evidence>
<evidence type="ECO:0000256" key="8">
    <source>
        <dbReference type="SAM" id="Phobius"/>
    </source>
</evidence>
<proteinExistence type="inferred from homology"/>
<evidence type="ECO:0000256" key="4">
    <source>
        <dbReference type="ARBA" id="ARBA00022475"/>
    </source>
</evidence>
<dbReference type="AlphaFoldDB" id="A0A2A9CW35"/>
<evidence type="ECO:0000256" key="6">
    <source>
        <dbReference type="ARBA" id="ARBA00022989"/>
    </source>
</evidence>
<sequence length="421" mass="43356">MNQVSATVWAGHPAGTPGHRRLVLGLMAGGLANFSLMYYVQPLLPLLARHYGVSSADSAHALSATTLTMAFGLLLMGPLADRVGRVRLMRWSLLTSGVIGIISAVIPSWDGLVIVRGLLGLSLAGFPVAALAYLREEVLASDHLRTNAAYIAGTALGGAVGRLLPGPLAELGGWPLASLVMSGITLSAGLALVVLLPASRRFQPHRPSTREVLLGVVSAPRDPVVALLCVAAFVANGTFVGVYNAIGFRLQAPPFSLGVAASLLYLAYPIGIAAPGVARRLADRTGRGLAAVITFAALGVAVVAISLPSLVAMFVGLGAVTFVFLGLHSLLSGWVVDRARRRGRGTAQASSAYLLAFYTGSTLAGALATSLWASSGWLAVEVMGLVLCTIGVGVAALANSSDRDAVRPAVRTEPEVSDTAN</sequence>
<dbReference type="CDD" id="cd17324">
    <property type="entry name" value="MFS_NepI_like"/>
    <property type="match status" value="1"/>
</dbReference>
<comment type="similarity">
    <text evidence="2">Belongs to the major facilitator superfamily.</text>
</comment>
<keyword evidence="6 8" id="KW-1133">Transmembrane helix</keyword>
<feature type="domain" description="Major facilitator superfamily (MFS) profile" evidence="9">
    <location>
        <begin position="21"/>
        <end position="403"/>
    </location>
</feature>
<feature type="transmembrane region" description="Helical" evidence="8">
    <location>
        <begin position="224"/>
        <end position="243"/>
    </location>
</feature>
<keyword evidence="7 8" id="KW-0472">Membrane</keyword>
<dbReference type="Gene3D" id="1.20.1250.20">
    <property type="entry name" value="MFS general substrate transporter like domains"/>
    <property type="match status" value="1"/>
</dbReference>
<keyword evidence="3" id="KW-0813">Transport</keyword>
<dbReference type="EMBL" id="PDJC01000001">
    <property type="protein sequence ID" value="PFG17882.1"/>
    <property type="molecule type" value="Genomic_DNA"/>
</dbReference>
<dbReference type="PROSITE" id="PS50850">
    <property type="entry name" value="MFS"/>
    <property type="match status" value="1"/>
</dbReference>
<keyword evidence="11" id="KW-1185">Reference proteome</keyword>
<dbReference type="SUPFAM" id="SSF103473">
    <property type="entry name" value="MFS general substrate transporter"/>
    <property type="match status" value="1"/>
</dbReference>
<dbReference type="PANTHER" id="PTHR43271">
    <property type="entry name" value="BLL2771 PROTEIN"/>
    <property type="match status" value="1"/>
</dbReference>
<keyword evidence="4" id="KW-1003">Cell membrane</keyword>
<comment type="caution">
    <text evidence="10">The sequence shown here is derived from an EMBL/GenBank/DDBJ whole genome shotgun (WGS) entry which is preliminary data.</text>
</comment>
<feature type="transmembrane region" description="Helical" evidence="8">
    <location>
        <begin position="176"/>
        <end position="196"/>
    </location>
</feature>
<dbReference type="InterPro" id="IPR036259">
    <property type="entry name" value="MFS_trans_sf"/>
</dbReference>
<evidence type="ECO:0000313" key="10">
    <source>
        <dbReference type="EMBL" id="PFG17882.1"/>
    </source>
</evidence>
<dbReference type="GO" id="GO:0022857">
    <property type="term" value="F:transmembrane transporter activity"/>
    <property type="evidence" value="ECO:0007669"/>
    <property type="project" value="InterPro"/>
</dbReference>
<name>A0A2A9CW35_9ACTN</name>
<feature type="transmembrane region" description="Helical" evidence="8">
    <location>
        <begin position="60"/>
        <end position="79"/>
    </location>
</feature>
<evidence type="ECO:0000256" key="5">
    <source>
        <dbReference type="ARBA" id="ARBA00022692"/>
    </source>
</evidence>
<feature type="transmembrane region" description="Helical" evidence="8">
    <location>
        <begin position="313"/>
        <end position="331"/>
    </location>
</feature>
<protein>
    <submittedName>
        <fullName evidence="10">YNFM family putative membrane transporter</fullName>
    </submittedName>
</protein>
<feature type="transmembrane region" description="Helical" evidence="8">
    <location>
        <begin position="91"/>
        <end position="109"/>
    </location>
</feature>